<dbReference type="GeneID" id="36384544"/>
<dbReference type="AlphaFoldDB" id="A0A090KQE5"/>
<dbReference type="EMBL" id="LN609396">
    <property type="protein sequence ID" value="CEF59733.1"/>
    <property type="molecule type" value="Genomic_DNA"/>
</dbReference>
<reference evidence="3" key="1">
    <citation type="submission" date="2014-09" db="EMBL/GenBank/DDBJ databases">
        <authorList>
            <person name="Martin A.A."/>
        </authorList>
    </citation>
    <scope>NUCLEOTIDE SEQUENCE</scope>
    <source>
        <strain evidence="3">ED321</strain>
    </source>
</reference>
<dbReference type="WBParaSite" id="SRAE_X000147800.1">
    <property type="protein sequence ID" value="SRAE_X000147800.1"/>
    <property type="gene ID" value="WBGene00267050"/>
</dbReference>
<keyword evidence="1" id="KW-0472">Membrane</keyword>
<evidence type="ECO:0000256" key="1">
    <source>
        <dbReference type="SAM" id="Phobius"/>
    </source>
</evidence>
<feature type="transmembrane region" description="Helical" evidence="1">
    <location>
        <begin position="76"/>
        <end position="98"/>
    </location>
</feature>
<keyword evidence="1" id="KW-1133">Transmembrane helix</keyword>
<evidence type="ECO:0000313" key="3">
    <source>
        <dbReference type="Proteomes" id="UP000035682"/>
    </source>
</evidence>
<name>A0A090KQE5_STRRB</name>
<reference evidence="4" key="3">
    <citation type="submission" date="2020-12" db="UniProtKB">
        <authorList>
            <consortium name="WormBaseParasite"/>
        </authorList>
    </citation>
    <scope>IDENTIFICATION</scope>
</reference>
<evidence type="ECO:0000313" key="2">
    <source>
        <dbReference type="EMBL" id="CEF59733.1"/>
    </source>
</evidence>
<sequence length="125" mass="14678">MLLFGLGIGVILILTLWLFILLLSIIFYKRGLKTILPFLLLGIFLTTIILIWPKEKCKKEEENKFIKQESYEKPTYYPIFFSLPLLIITTITILFLSIKQLQITFLKPFDNKTFSTKMLLKITDN</sequence>
<reference evidence="2" key="2">
    <citation type="submission" date="2014-09" db="EMBL/GenBank/DDBJ databases">
        <authorList>
            <person name="Aslett A.Martin."/>
        </authorList>
    </citation>
    <scope>NUCLEOTIDE SEQUENCE</scope>
    <source>
        <strain evidence="2">ED321 Heterogonic</strain>
    </source>
</reference>
<protein>
    <submittedName>
        <fullName evidence="2 4">Uncharacterized protein</fullName>
    </submittedName>
</protein>
<proteinExistence type="predicted"/>
<feature type="transmembrane region" description="Helical" evidence="1">
    <location>
        <begin position="35"/>
        <end position="52"/>
    </location>
</feature>
<keyword evidence="1" id="KW-0812">Transmembrane</keyword>
<evidence type="ECO:0000313" key="4">
    <source>
        <dbReference type="WBParaSite" id="SRAE_X000147800.1"/>
    </source>
</evidence>
<evidence type="ECO:0000313" key="5">
    <source>
        <dbReference type="WormBase" id="SRAE_X000147800"/>
    </source>
</evidence>
<gene>
    <name evidence="2 4 5" type="ORF">SRAE_X000147800</name>
</gene>
<feature type="transmembrane region" description="Helical" evidence="1">
    <location>
        <begin position="6"/>
        <end position="28"/>
    </location>
</feature>
<keyword evidence="3" id="KW-1185">Reference proteome</keyword>
<accession>A0A090KQE5</accession>
<dbReference type="CTD" id="36384544"/>
<organism evidence="2">
    <name type="scientific">Strongyloides ratti</name>
    <name type="common">Parasitic roundworm</name>
    <dbReference type="NCBI Taxonomy" id="34506"/>
    <lineage>
        <taxon>Eukaryota</taxon>
        <taxon>Metazoa</taxon>
        <taxon>Ecdysozoa</taxon>
        <taxon>Nematoda</taxon>
        <taxon>Chromadorea</taxon>
        <taxon>Rhabditida</taxon>
        <taxon>Tylenchina</taxon>
        <taxon>Panagrolaimomorpha</taxon>
        <taxon>Strongyloidoidea</taxon>
        <taxon>Strongyloididae</taxon>
        <taxon>Strongyloides</taxon>
    </lineage>
</organism>
<dbReference type="WormBase" id="SRAE_X000147800">
    <property type="protein sequence ID" value="SRP06566"/>
    <property type="gene ID" value="WBGene00267050"/>
</dbReference>
<dbReference type="RefSeq" id="XP_024498944.1">
    <property type="nucleotide sequence ID" value="XM_024649429.1"/>
</dbReference>
<dbReference type="Proteomes" id="UP000035682">
    <property type="component" value="Unplaced"/>
</dbReference>